<proteinExistence type="predicted"/>
<gene>
    <name evidence="1" type="ORF">S01H1_32045</name>
</gene>
<feature type="non-terminal residue" evidence="1">
    <location>
        <position position="47"/>
    </location>
</feature>
<organism evidence="1">
    <name type="scientific">marine sediment metagenome</name>
    <dbReference type="NCBI Taxonomy" id="412755"/>
    <lineage>
        <taxon>unclassified sequences</taxon>
        <taxon>metagenomes</taxon>
        <taxon>ecological metagenomes</taxon>
    </lineage>
</organism>
<comment type="caution">
    <text evidence="1">The sequence shown here is derived from an EMBL/GenBank/DDBJ whole genome shotgun (WGS) entry which is preliminary data.</text>
</comment>
<dbReference type="AlphaFoldDB" id="X0U6X4"/>
<dbReference type="EMBL" id="BARS01019816">
    <property type="protein sequence ID" value="GAF95076.1"/>
    <property type="molecule type" value="Genomic_DNA"/>
</dbReference>
<reference evidence="1" key="1">
    <citation type="journal article" date="2014" name="Front. Microbiol.">
        <title>High frequency of phylogenetically diverse reductive dehalogenase-homologous genes in deep subseafloor sedimentary metagenomes.</title>
        <authorList>
            <person name="Kawai M."/>
            <person name="Futagami T."/>
            <person name="Toyoda A."/>
            <person name="Takaki Y."/>
            <person name="Nishi S."/>
            <person name="Hori S."/>
            <person name="Arai W."/>
            <person name="Tsubouchi T."/>
            <person name="Morono Y."/>
            <person name="Uchiyama I."/>
            <person name="Ito T."/>
            <person name="Fujiyama A."/>
            <person name="Inagaki F."/>
            <person name="Takami H."/>
        </authorList>
    </citation>
    <scope>NUCLEOTIDE SEQUENCE</scope>
    <source>
        <strain evidence="1">Expedition CK06-06</strain>
    </source>
</reference>
<evidence type="ECO:0000313" key="1">
    <source>
        <dbReference type="EMBL" id="GAF95076.1"/>
    </source>
</evidence>
<sequence length="47" mass="4663">MGARSFRSRVRLLFFPAALSALTLGTTPAVAHHGVAGLGAAGLMGPG</sequence>
<protein>
    <submittedName>
        <fullName evidence="1">Uncharacterized protein</fullName>
    </submittedName>
</protein>
<accession>X0U6X4</accession>
<name>X0U6X4_9ZZZZ</name>